<comment type="caution">
    <text evidence="3">The sequence shown here is derived from an EMBL/GenBank/DDBJ whole genome shotgun (WGS) entry which is preliminary data.</text>
</comment>
<gene>
    <name evidence="3" type="ORF">F8566_38965</name>
</gene>
<feature type="domain" description="Glutamine amidotransferase type-2" evidence="2">
    <location>
        <begin position="9"/>
        <end position="265"/>
    </location>
</feature>
<name>A0A6H9YB19_9ACTN</name>
<dbReference type="AlphaFoldDB" id="A0A6H9YB19"/>
<protein>
    <recommendedName>
        <fullName evidence="2">Glutamine amidotransferase type-2 domain-containing protein</fullName>
    </recommendedName>
</protein>
<organism evidence="3 4">
    <name type="scientific">Actinomadura rudentiformis</name>
    <dbReference type="NCBI Taxonomy" id="359158"/>
    <lineage>
        <taxon>Bacteria</taxon>
        <taxon>Bacillati</taxon>
        <taxon>Actinomycetota</taxon>
        <taxon>Actinomycetes</taxon>
        <taxon>Streptosporangiales</taxon>
        <taxon>Thermomonosporaceae</taxon>
        <taxon>Actinomadura</taxon>
    </lineage>
</organism>
<dbReference type="Proteomes" id="UP000468735">
    <property type="component" value="Unassembled WGS sequence"/>
</dbReference>
<dbReference type="SUPFAM" id="SSF56235">
    <property type="entry name" value="N-terminal nucleophile aminohydrolases (Ntn hydrolases)"/>
    <property type="match status" value="1"/>
</dbReference>
<dbReference type="InterPro" id="IPR029055">
    <property type="entry name" value="Ntn_hydrolases_N"/>
</dbReference>
<dbReference type="EMBL" id="WBMT01000023">
    <property type="protein sequence ID" value="KAB2342065.1"/>
    <property type="molecule type" value="Genomic_DNA"/>
</dbReference>
<dbReference type="InterPro" id="IPR017932">
    <property type="entry name" value="GATase_2_dom"/>
</dbReference>
<dbReference type="Pfam" id="PF13522">
    <property type="entry name" value="GATase_6"/>
    <property type="match status" value="1"/>
</dbReference>
<dbReference type="PROSITE" id="PS51278">
    <property type="entry name" value="GATASE_TYPE_2"/>
    <property type="match status" value="1"/>
</dbReference>
<feature type="compositionally biased region" description="Basic and acidic residues" evidence="1">
    <location>
        <begin position="66"/>
        <end position="76"/>
    </location>
</feature>
<proteinExistence type="predicted"/>
<feature type="compositionally biased region" description="Low complexity" evidence="1">
    <location>
        <begin position="331"/>
        <end position="341"/>
    </location>
</feature>
<sequence length="349" mass="37702">MICISSSMCGLFGLLRSPLAAHPERASEAFVTLGILAEERGRDSAGVALLNGRPVLQAAGRSRTAHGREDDRRSDLSHTGVRVIKGRGRFSGIWRADLLDRLDRSPIAMGHTRWATQGSPFDLLNASPLVVPDGTGSGIVATHNGDVEAGSLRARHPLLPPAQGTTDSEPVFQLLAGCRGTANVTGVLGSLVGRAALAWVDRARPDRVHLARAALSPLTVAVDTEQNFYWASNPRWLREVERHTKVRFASAVMLREGTYLQVGLTAASSRRRPRPRVLTRAGFVPTARDWDLDDRVWTGFTAADMARDRATLRHRVIDTRTPRPVPDTRPAPDTVAAATPVSPGLAPAI</sequence>
<evidence type="ECO:0000256" key="1">
    <source>
        <dbReference type="SAM" id="MobiDB-lite"/>
    </source>
</evidence>
<evidence type="ECO:0000313" key="3">
    <source>
        <dbReference type="EMBL" id="KAB2342065.1"/>
    </source>
</evidence>
<evidence type="ECO:0000259" key="2">
    <source>
        <dbReference type="PROSITE" id="PS51278"/>
    </source>
</evidence>
<feature type="region of interest" description="Disordered" evidence="1">
    <location>
        <begin position="58"/>
        <end position="78"/>
    </location>
</feature>
<dbReference type="OrthoDB" id="3456346at2"/>
<evidence type="ECO:0000313" key="4">
    <source>
        <dbReference type="Proteomes" id="UP000468735"/>
    </source>
</evidence>
<dbReference type="RefSeq" id="WP_151567415.1">
    <property type="nucleotide sequence ID" value="NZ_WBMT01000023.1"/>
</dbReference>
<dbReference type="CDD" id="cd00352">
    <property type="entry name" value="Gn_AT_II"/>
    <property type="match status" value="1"/>
</dbReference>
<keyword evidence="4" id="KW-1185">Reference proteome</keyword>
<accession>A0A6H9YB19</accession>
<dbReference type="Gene3D" id="3.60.20.10">
    <property type="entry name" value="Glutamine Phosphoribosylpyrophosphate, subunit 1, domain 1"/>
    <property type="match status" value="1"/>
</dbReference>
<feature type="region of interest" description="Disordered" evidence="1">
    <location>
        <begin position="320"/>
        <end position="349"/>
    </location>
</feature>
<reference evidence="3 4" key="1">
    <citation type="submission" date="2019-09" db="EMBL/GenBank/DDBJ databases">
        <title>Actinomadura physcomitrii sp. nov., a novel actinomycete isolated from moss [Physcomitrium sphaericum (Ludw) Fuernr].</title>
        <authorList>
            <person name="Zhuang X."/>
            <person name="Liu C."/>
        </authorList>
    </citation>
    <scope>NUCLEOTIDE SEQUENCE [LARGE SCALE GENOMIC DNA]</scope>
    <source>
        <strain evidence="3 4">HMC1</strain>
    </source>
</reference>